<dbReference type="PANTHER" id="PTHR45648:SF22">
    <property type="entry name" value="GDSL LIPASE_ACYLHYDROLASE FAMILY PROTEIN (AFU_ORTHOLOGUE AFUA_4G14700)"/>
    <property type="match status" value="1"/>
</dbReference>
<dbReference type="CDD" id="cd01846">
    <property type="entry name" value="fatty_acyltransferase_like"/>
    <property type="match status" value="1"/>
</dbReference>
<sequence length="350" mass="38262">MIFGKLVLSAATLALTAFSAATCKPKGNEKSFIVFGNSASDIGNKLAIFGQPAYWEGRFSNGPVWNEYAAHLLNMPLVNYAIGGATSSNTALVNGTKNGEFIPSLLDQIDDYLKNTTNTVKHPEKSIVTLEVGGNNILWPLYVDPNYILTNKAKFISVLVDDIIAGLQKVYNAGYRQFLIWDVPALYKGPILEGKGEVVAMVKGLLDEVNAKLDGAINDFEAKNKPEFIKLFNTTSIFNTIEDPAVLSAINVTDTTTACVQSDSGMYKPDLEVCKNGDQHFFYDLLHPSTRTHHCIGVAAVETFKHPKKEITADLFVKAAKKYNIGQVTAENNILAKAGVHNVPQYPKKK</sequence>
<organism evidence="3 4">
    <name type="scientific">Mycoemilia scoparia</name>
    <dbReference type="NCBI Taxonomy" id="417184"/>
    <lineage>
        <taxon>Eukaryota</taxon>
        <taxon>Fungi</taxon>
        <taxon>Fungi incertae sedis</taxon>
        <taxon>Zoopagomycota</taxon>
        <taxon>Kickxellomycotina</taxon>
        <taxon>Kickxellomycetes</taxon>
        <taxon>Kickxellales</taxon>
        <taxon>Kickxellaceae</taxon>
        <taxon>Mycoemilia</taxon>
    </lineage>
</organism>
<feature type="signal peptide" evidence="2">
    <location>
        <begin position="1"/>
        <end position="23"/>
    </location>
</feature>
<keyword evidence="1" id="KW-0378">Hydrolase</keyword>
<feature type="chain" id="PRO_5040888113" evidence="2">
    <location>
        <begin position="24"/>
        <end position="350"/>
    </location>
</feature>
<dbReference type="EMBL" id="JANBPU010000346">
    <property type="protein sequence ID" value="KAJ1912429.1"/>
    <property type="molecule type" value="Genomic_DNA"/>
</dbReference>
<dbReference type="OrthoDB" id="1600564at2759"/>
<dbReference type="InterPro" id="IPR036514">
    <property type="entry name" value="SGNH_hydro_sf"/>
</dbReference>
<dbReference type="PANTHER" id="PTHR45648">
    <property type="entry name" value="GDSL LIPASE/ACYLHYDROLASE FAMILY PROTEIN (AFU_ORTHOLOGUE AFUA_4G14700)"/>
    <property type="match status" value="1"/>
</dbReference>
<gene>
    <name evidence="3" type="ORF">H4219_005610</name>
</gene>
<dbReference type="InterPro" id="IPR051058">
    <property type="entry name" value="GDSL_Est/Lipase"/>
</dbReference>
<dbReference type="Pfam" id="PF00657">
    <property type="entry name" value="Lipase_GDSL"/>
    <property type="match status" value="1"/>
</dbReference>
<keyword evidence="4" id="KW-1185">Reference proteome</keyword>
<keyword evidence="2" id="KW-0732">Signal</keyword>
<evidence type="ECO:0000313" key="4">
    <source>
        <dbReference type="Proteomes" id="UP001150538"/>
    </source>
</evidence>
<evidence type="ECO:0000256" key="1">
    <source>
        <dbReference type="ARBA" id="ARBA00022801"/>
    </source>
</evidence>
<dbReference type="Gene3D" id="3.40.50.1110">
    <property type="entry name" value="SGNH hydrolase"/>
    <property type="match status" value="1"/>
</dbReference>
<name>A0A9W7ZNN8_9FUNG</name>
<dbReference type="InterPro" id="IPR001087">
    <property type="entry name" value="GDSL"/>
</dbReference>
<dbReference type="Proteomes" id="UP001150538">
    <property type="component" value="Unassembled WGS sequence"/>
</dbReference>
<comment type="caution">
    <text evidence="3">The sequence shown here is derived from an EMBL/GenBank/DDBJ whole genome shotgun (WGS) entry which is preliminary data.</text>
</comment>
<proteinExistence type="predicted"/>
<dbReference type="GO" id="GO:0016788">
    <property type="term" value="F:hydrolase activity, acting on ester bonds"/>
    <property type="evidence" value="ECO:0007669"/>
    <property type="project" value="InterPro"/>
</dbReference>
<evidence type="ECO:0000256" key="2">
    <source>
        <dbReference type="SAM" id="SignalP"/>
    </source>
</evidence>
<dbReference type="SUPFAM" id="SSF52266">
    <property type="entry name" value="SGNH hydrolase"/>
    <property type="match status" value="1"/>
</dbReference>
<evidence type="ECO:0000313" key="3">
    <source>
        <dbReference type="EMBL" id="KAJ1912429.1"/>
    </source>
</evidence>
<protein>
    <submittedName>
        <fullName evidence="3">Uncharacterized protein</fullName>
    </submittedName>
</protein>
<accession>A0A9W7ZNN8</accession>
<reference evidence="3" key="1">
    <citation type="submission" date="2022-07" db="EMBL/GenBank/DDBJ databases">
        <title>Phylogenomic reconstructions and comparative analyses of Kickxellomycotina fungi.</title>
        <authorList>
            <person name="Reynolds N.K."/>
            <person name="Stajich J.E."/>
            <person name="Barry K."/>
            <person name="Grigoriev I.V."/>
            <person name="Crous P."/>
            <person name="Smith M.E."/>
        </authorList>
    </citation>
    <scope>NUCLEOTIDE SEQUENCE</scope>
    <source>
        <strain evidence="3">NBRC 100468</strain>
    </source>
</reference>
<dbReference type="AlphaFoldDB" id="A0A9W7ZNN8"/>